<dbReference type="AlphaFoldDB" id="N6XD08"/>
<dbReference type="eggNOG" id="ENOG5032Y9G">
    <property type="taxonomic scope" value="Bacteria"/>
</dbReference>
<protein>
    <recommendedName>
        <fullName evidence="1">DUF7455 domain-containing protein</fullName>
    </recommendedName>
</protein>
<dbReference type="STRING" id="888050.HMPREF9004_0032"/>
<name>N6XD08_9ACTO</name>
<evidence type="ECO:0000259" key="1">
    <source>
        <dbReference type="Pfam" id="PF24254"/>
    </source>
</evidence>
<proteinExistence type="predicted"/>
<evidence type="ECO:0000313" key="3">
    <source>
        <dbReference type="Proteomes" id="UP000013015"/>
    </source>
</evidence>
<comment type="caution">
    <text evidence="2">The sequence shown here is derived from an EMBL/GenBank/DDBJ whole genome shotgun (WGS) entry which is preliminary data.</text>
</comment>
<reference evidence="2 3" key="1">
    <citation type="submission" date="2013-03" db="EMBL/GenBank/DDBJ databases">
        <title>Reference genome for the Human Microbiome Project.</title>
        <authorList>
            <person name="Aqrawi P."/>
            <person name="Ayvaz T."/>
            <person name="Bess C."/>
            <person name="Blankenburg K."/>
            <person name="Coyle M."/>
            <person name="Deng J."/>
            <person name="Forbes L."/>
            <person name="Fowler G."/>
            <person name="Francisco L."/>
            <person name="Fu Q."/>
            <person name="Gibbs R."/>
            <person name="Gross S."/>
            <person name="Gubbala S."/>
            <person name="Hale W."/>
            <person name="Hemphill L."/>
            <person name="Highlander S."/>
            <person name="Hirani K."/>
            <person name="Jackson L."/>
            <person name="Jakkamsetti A."/>
            <person name="Javaid M."/>
            <person name="Jayaseelan J.C."/>
            <person name="Jiang H."/>
            <person name="Joshi V."/>
            <person name="Korchina V."/>
            <person name="Kovar C."/>
            <person name="Lara F."/>
            <person name="Lee S."/>
            <person name="Liu Y."/>
            <person name="Mata R."/>
            <person name="Mathew T."/>
            <person name="Munidasa M."/>
            <person name="Muzny D."/>
            <person name="Nazareth L."/>
            <person name="Ngo R."/>
            <person name="Nguyen L."/>
            <person name="Nguyen N."/>
            <person name="Okwuonu G."/>
            <person name="Ongeri F."/>
            <person name="Palculict T."/>
            <person name="Patil S."/>
            <person name="Petrosino J."/>
            <person name="Pham C."/>
            <person name="Pham P."/>
            <person name="Pu L.-L."/>
            <person name="Qin X."/>
            <person name="Qu J."/>
            <person name="Reid J."/>
            <person name="Ross M."/>
            <person name="Ruth R."/>
            <person name="Saada N."/>
            <person name="San Lucas F."/>
            <person name="Santibanez J."/>
            <person name="Shang Y."/>
            <person name="Simmons D."/>
            <person name="Song X.-Z."/>
            <person name="Tang L.-Y."/>
            <person name="Thornton R."/>
            <person name="Warren J."/>
            <person name="Weissenberger G."/>
            <person name="Wilczek-Boney K."/>
            <person name="Worley K."/>
            <person name="Youmans B."/>
            <person name="Zhang J."/>
            <person name="Zhang L."/>
            <person name="Zhao Z."/>
            <person name="Zhou C."/>
            <person name="Zhu D."/>
            <person name="Zhu Y."/>
        </authorList>
    </citation>
    <scope>NUCLEOTIDE SEQUENCE [LARGE SCALE GENOMIC DNA]</scope>
    <source>
        <strain evidence="2 3">F0333</strain>
    </source>
</reference>
<organism evidence="2 3">
    <name type="scientific">Schaalia cardiffensis F0333</name>
    <dbReference type="NCBI Taxonomy" id="888050"/>
    <lineage>
        <taxon>Bacteria</taxon>
        <taxon>Bacillati</taxon>
        <taxon>Actinomycetota</taxon>
        <taxon>Actinomycetes</taxon>
        <taxon>Actinomycetales</taxon>
        <taxon>Actinomycetaceae</taxon>
        <taxon>Schaalia</taxon>
    </lineage>
</organism>
<dbReference type="PATRIC" id="fig|888050.3.peg.31"/>
<dbReference type="Pfam" id="PF24254">
    <property type="entry name" value="DUF7455"/>
    <property type="match status" value="1"/>
</dbReference>
<dbReference type="HOGENOM" id="CLU_184972_1_0_11"/>
<gene>
    <name evidence="2" type="ORF">HMPREF9004_0032</name>
</gene>
<feature type="domain" description="DUF7455" evidence="1">
    <location>
        <begin position="31"/>
        <end position="83"/>
    </location>
</feature>
<evidence type="ECO:0000313" key="2">
    <source>
        <dbReference type="EMBL" id="ENO19113.1"/>
    </source>
</evidence>
<accession>N6XD08</accession>
<dbReference type="InterPro" id="IPR055878">
    <property type="entry name" value="DUF7455"/>
</dbReference>
<keyword evidence="3" id="KW-1185">Reference proteome</keyword>
<dbReference type="EMBL" id="AQHZ01000001">
    <property type="protein sequence ID" value="ENO19113.1"/>
    <property type="molecule type" value="Genomic_DNA"/>
</dbReference>
<sequence length="87" mass="9360">MNARRGALVVSNGDMTATTLERPASTEEAILTAADRCDQCGARARVRVTLTSGGRLFFCAHHGSKHLAPIASKASEILDERHLLLED</sequence>
<dbReference type="Proteomes" id="UP000013015">
    <property type="component" value="Unassembled WGS sequence"/>
</dbReference>